<dbReference type="AlphaFoldDB" id="A0A9Q1IZ34"/>
<keyword evidence="3" id="KW-1185">Reference proteome</keyword>
<organism evidence="2 3">
    <name type="scientific">Synaphobranchus kaupii</name>
    <name type="common">Kaup's arrowtooth eel</name>
    <dbReference type="NCBI Taxonomy" id="118154"/>
    <lineage>
        <taxon>Eukaryota</taxon>
        <taxon>Metazoa</taxon>
        <taxon>Chordata</taxon>
        <taxon>Craniata</taxon>
        <taxon>Vertebrata</taxon>
        <taxon>Euteleostomi</taxon>
        <taxon>Actinopterygii</taxon>
        <taxon>Neopterygii</taxon>
        <taxon>Teleostei</taxon>
        <taxon>Anguilliformes</taxon>
        <taxon>Synaphobranchidae</taxon>
        <taxon>Synaphobranchus</taxon>
    </lineage>
</organism>
<feature type="compositionally biased region" description="Low complexity" evidence="1">
    <location>
        <begin position="22"/>
        <end position="32"/>
    </location>
</feature>
<feature type="region of interest" description="Disordered" evidence="1">
    <location>
        <begin position="11"/>
        <end position="64"/>
    </location>
</feature>
<dbReference type="Proteomes" id="UP001152622">
    <property type="component" value="Chromosome 5"/>
</dbReference>
<name>A0A9Q1IZ34_SYNKA</name>
<feature type="region of interest" description="Disordered" evidence="1">
    <location>
        <begin position="102"/>
        <end position="121"/>
    </location>
</feature>
<comment type="caution">
    <text evidence="2">The sequence shown here is derived from an EMBL/GenBank/DDBJ whole genome shotgun (WGS) entry which is preliminary data.</text>
</comment>
<evidence type="ECO:0000313" key="3">
    <source>
        <dbReference type="Proteomes" id="UP001152622"/>
    </source>
</evidence>
<evidence type="ECO:0000256" key="1">
    <source>
        <dbReference type="SAM" id="MobiDB-lite"/>
    </source>
</evidence>
<feature type="compositionally biased region" description="Pro residues" evidence="1">
    <location>
        <begin position="145"/>
        <end position="156"/>
    </location>
</feature>
<proteinExistence type="predicted"/>
<dbReference type="EMBL" id="JAINUF010000005">
    <property type="protein sequence ID" value="KAJ8358712.1"/>
    <property type="molecule type" value="Genomic_DNA"/>
</dbReference>
<protein>
    <submittedName>
        <fullName evidence="2">Uncharacterized protein</fullName>
    </submittedName>
</protein>
<accession>A0A9Q1IZ34</accession>
<gene>
    <name evidence="2" type="ORF">SKAU_G00152370</name>
</gene>
<feature type="region of interest" description="Disordered" evidence="1">
    <location>
        <begin position="141"/>
        <end position="177"/>
    </location>
</feature>
<feature type="compositionally biased region" description="Basic and acidic residues" evidence="1">
    <location>
        <begin position="106"/>
        <end position="121"/>
    </location>
</feature>
<reference evidence="2" key="1">
    <citation type="journal article" date="2023" name="Science">
        <title>Genome structures resolve the early diversification of teleost fishes.</title>
        <authorList>
            <person name="Parey E."/>
            <person name="Louis A."/>
            <person name="Montfort J."/>
            <person name="Bouchez O."/>
            <person name="Roques C."/>
            <person name="Iampietro C."/>
            <person name="Lluch J."/>
            <person name="Castinel A."/>
            <person name="Donnadieu C."/>
            <person name="Desvignes T."/>
            <person name="Floi Bucao C."/>
            <person name="Jouanno E."/>
            <person name="Wen M."/>
            <person name="Mejri S."/>
            <person name="Dirks R."/>
            <person name="Jansen H."/>
            <person name="Henkel C."/>
            <person name="Chen W.J."/>
            <person name="Zahm M."/>
            <person name="Cabau C."/>
            <person name="Klopp C."/>
            <person name="Thompson A.W."/>
            <person name="Robinson-Rechavi M."/>
            <person name="Braasch I."/>
            <person name="Lecointre G."/>
            <person name="Bobe J."/>
            <person name="Postlethwait J.H."/>
            <person name="Berthelot C."/>
            <person name="Roest Crollius H."/>
            <person name="Guiguen Y."/>
        </authorList>
    </citation>
    <scope>NUCLEOTIDE SEQUENCE</scope>
    <source>
        <strain evidence="2">WJC10195</strain>
    </source>
</reference>
<evidence type="ECO:0000313" key="2">
    <source>
        <dbReference type="EMBL" id="KAJ8358712.1"/>
    </source>
</evidence>
<sequence>MIDLYAVSVEGPHPQPLSHPLTLLRNNPSSRSSTRRPGEHSQGASAGRGLIFGSPAAGMPGDGPRFVDIRNKCPRGPQTFPVNKQVGRWITAYALASSRALTPSSRLEKEKKRKRAPDSRNESVLFRPVIFPGLTSHARFHERPLPPPGYNTPPSPHADSYVSLSATRGRQGPTPPKTVCVPRCKVL</sequence>